<sequence length="192" mass="20563">MKRTLELVSIAAGAALPGLAFLTAVEVLLRKVFDHSLAGVDEIGGYVYAIVSAVGFIAAYSANAYIRVDLVLSRVGRLPRLAVNILSHLALAAFAGLLTWRATAQWLRSWELGALAPTPLRTPLVIPQGIWLVLLAAFTATILWRLGSVLYLLSRGRVDAAGKLVEIAGARSQTAAEIEAARVRQSGREPPR</sequence>
<organism evidence="11 12">
    <name type="scientific">Roseisalinus antarcticus</name>
    <dbReference type="NCBI Taxonomy" id="254357"/>
    <lineage>
        <taxon>Bacteria</taxon>
        <taxon>Pseudomonadati</taxon>
        <taxon>Pseudomonadota</taxon>
        <taxon>Alphaproteobacteria</taxon>
        <taxon>Rhodobacterales</taxon>
        <taxon>Roseobacteraceae</taxon>
        <taxon>Roseisalinus</taxon>
    </lineage>
</organism>
<feature type="domain" description="Tripartite ATP-independent periplasmic transporters DctQ component" evidence="10">
    <location>
        <begin position="20"/>
        <end position="144"/>
    </location>
</feature>
<evidence type="ECO:0000256" key="8">
    <source>
        <dbReference type="ARBA" id="ARBA00038436"/>
    </source>
</evidence>
<keyword evidence="12" id="KW-1185">Reference proteome</keyword>
<dbReference type="RefSeq" id="WP_085879698.1">
    <property type="nucleotide sequence ID" value="NZ_FWFZ01000015.1"/>
</dbReference>
<evidence type="ECO:0000259" key="10">
    <source>
        <dbReference type="Pfam" id="PF04290"/>
    </source>
</evidence>
<keyword evidence="2 9" id="KW-0813">Transport</keyword>
<protein>
    <recommendedName>
        <fullName evidence="9">TRAP transporter small permease protein</fullName>
    </recommendedName>
</protein>
<evidence type="ECO:0000313" key="11">
    <source>
        <dbReference type="EMBL" id="SLN61736.1"/>
    </source>
</evidence>
<feature type="transmembrane region" description="Helical" evidence="9">
    <location>
        <begin position="7"/>
        <end position="25"/>
    </location>
</feature>
<reference evidence="11 12" key="1">
    <citation type="submission" date="2017-03" db="EMBL/GenBank/DDBJ databases">
        <authorList>
            <person name="Afonso C.L."/>
            <person name="Miller P.J."/>
            <person name="Scott M.A."/>
            <person name="Spackman E."/>
            <person name="Goraichik I."/>
            <person name="Dimitrov K.M."/>
            <person name="Suarez D.L."/>
            <person name="Swayne D.E."/>
        </authorList>
    </citation>
    <scope>NUCLEOTIDE SEQUENCE [LARGE SCALE GENOMIC DNA]</scope>
    <source>
        <strain evidence="11 12">CECT 7023</strain>
    </source>
</reference>
<dbReference type="PANTHER" id="PTHR35011">
    <property type="entry name" value="2,3-DIKETO-L-GULONATE TRAP TRANSPORTER SMALL PERMEASE PROTEIN YIAM"/>
    <property type="match status" value="1"/>
</dbReference>
<dbReference type="GO" id="GO:0005886">
    <property type="term" value="C:plasma membrane"/>
    <property type="evidence" value="ECO:0007669"/>
    <property type="project" value="UniProtKB-SubCell"/>
</dbReference>
<comment type="subunit">
    <text evidence="9">The complex comprises the extracytoplasmic solute receptor protein and the two transmembrane proteins.</text>
</comment>
<proteinExistence type="inferred from homology"/>
<comment type="similarity">
    <text evidence="8 9">Belongs to the TRAP transporter small permease family.</text>
</comment>
<gene>
    <name evidence="11" type="primary">yiaM</name>
    <name evidence="11" type="ORF">ROA7023_02886</name>
</gene>
<dbReference type="InterPro" id="IPR007387">
    <property type="entry name" value="TRAP_DctQ"/>
</dbReference>
<keyword evidence="7 9" id="KW-0472">Membrane</keyword>
<evidence type="ECO:0000256" key="1">
    <source>
        <dbReference type="ARBA" id="ARBA00004429"/>
    </source>
</evidence>
<dbReference type="GO" id="GO:0022857">
    <property type="term" value="F:transmembrane transporter activity"/>
    <property type="evidence" value="ECO:0007669"/>
    <property type="project" value="UniProtKB-UniRule"/>
</dbReference>
<evidence type="ECO:0000256" key="4">
    <source>
        <dbReference type="ARBA" id="ARBA00022519"/>
    </source>
</evidence>
<dbReference type="InterPro" id="IPR055348">
    <property type="entry name" value="DctQ"/>
</dbReference>
<dbReference type="Pfam" id="PF04290">
    <property type="entry name" value="DctQ"/>
    <property type="match status" value="1"/>
</dbReference>
<feature type="transmembrane region" description="Helical" evidence="9">
    <location>
        <begin position="130"/>
        <end position="153"/>
    </location>
</feature>
<evidence type="ECO:0000313" key="12">
    <source>
        <dbReference type="Proteomes" id="UP000193900"/>
    </source>
</evidence>
<evidence type="ECO:0000256" key="2">
    <source>
        <dbReference type="ARBA" id="ARBA00022448"/>
    </source>
</evidence>
<evidence type="ECO:0000256" key="5">
    <source>
        <dbReference type="ARBA" id="ARBA00022692"/>
    </source>
</evidence>
<keyword evidence="6 9" id="KW-1133">Transmembrane helix</keyword>
<comment type="function">
    <text evidence="9">Part of the tripartite ATP-independent periplasmic (TRAP) transport system.</text>
</comment>
<evidence type="ECO:0000256" key="7">
    <source>
        <dbReference type="ARBA" id="ARBA00023136"/>
    </source>
</evidence>
<evidence type="ECO:0000256" key="9">
    <source>
        <dbReference type="RuleBase" id="RU369079"/>
    </source>
</evidence>
<dbReference type="AlphaFoldDB" id="A0A1Y5TJA5"/>
<keyword evidence="4 9" id="KW-0997">Cell inner membrane</keyword>
<evidence type="ECO:0000256" key="6">
    <source>
        <dbReference type="ARBA" id="ARBA00022989"/>
    </source>
</evidence>
<feature type="transmembrane region" description="Helical" evidence="9">
    <location>
        <begin position="45"/>
        <end position="66"/>
    </location>
</feature>
<keyword evidence="3" id="KW-1003">Cell membrane</keyword>
<name>A0A1Y5TJA5_9RHOB</name>
<keyword evidence="5 9" id="KW-0812">Transmembrane</keyword>
<feature type="transmembrane region" description="Helical" evidence="9">
    <location>
        <begin position="78"/>
        <end position="100"/>
    </location>
</feature>
<comment type="subcellular location">
    <subcellularLocation>
        <location evidence="1 9">Cell inner membrane</location>
        <topology evidence="1 9">Multi-pass membrane protein</topology>
    </subcellularLocation>
</comment>
<accession>A0A1Y5TJA5</accession>
<dbReference type="Proteomes" id="UP000193900">
    <property type="component" value="Unassembled WGS sequence"/>
</dbReference>
<dbReference type="OrthoDB" id="6160477at2"/>
<dbReference type="EMBL" id="FWFZ01000015">
    <property type="protein sequence ID" value="SLN61736.1"/>
    <property type="molecule type" value="Genomic_DNA"/>
</dbReference>
<evidence type="ECO:0000256" key="3">
    <source>
        <dbReference type="ARBA" id="ARBA00022475"/>
    </source>
</evidence>